<dbReference type="EMBL" id="GL888097">
    <property type="protein sequence ID" value="EGI67584.1"/>
    <property type="molecule type" value="Genomic_DNA"/>
</dbReference>
<dbReference type="Proteomes" id="UP000007755">
    <property type="component" value="Unassembled WGS sequence"/>
</dbReference>
<dbReference type="AlphaFoldDB" id="F4WDZ4"/>
<dbReference type="InParanoid" id="F4WDZ4"/>
<evidence type="ECO:0000313" key="2">
    <source>
        <dbReference type="Proteomes" id="UP000007755"/>
    </source>
</evidence>
<reference evidence="1" key="1">
    <citation type="submission" date="2011-02" db="EMBL/GenBank/DDBJ databases">
        <title>The genome of the leaf-cutting ant Acromyrmex echinatior suggests key adaptations to social evolution and fungus farming.</title>
        <authorList>
            <person name="Nygaard S."/>
            <person name="Zhang G."/>
        </authorList>
    </citation>
    <scope>NUCLEOTIDE SEQUENCE</scope>
</reference>
<dbReference type="OrthoDB" id="7612378at2759"/>
<evidence type="ECO:0000313" key="1">
    <source>
        <dbReference type="EMBL" id="EGI67584.1"/>
    </source>
</evidence>
<name>F4WDZ4_ACREC</name>
<protein>
    <submittedName>
        <fullName evidence="1">Uncharacterized protein</fullName>
    </submittedName>
</protein>
<accession>F4WDZ4</accession>
<proteinExistence type="predicted"/>
<organism evidence="2">
    <name type="scientific">Acromyrmex echinatior</name>
    <name type="common">Panamanian leafcutter ant</name>
    <name type="synonym">Acromyrmex octospinosus echinatior</name>
    <dbReference type="NCBI Taxonomy" id="103372"/>
    <lineage>
        <taxon>Eukaryota</taxon>
        <taxon>Metazoa</taxon>
        <taxon>Ecdysozoa</taxon>
        <taxon>Arthropoda</taxon>
        <taxon>Hexapoda</taxon>
        <taxon>Insecta</taxon>
        <taxon>Pterygota</taxon>
        <taxon>Neoptera</taxon>
        <taxon>Endopterygota</taxon>
        <taxon>Hymenoptera</taxon>
        <taxon>Apocrita</taxon>
        <taxon>Aculeata</taxon>
        <taxon>Formicoidea</taxon>
        <taxon>Formicidae</taxon>
        <taxon>Myrmicinae</taxon>
        <taxon>Acromyrmex</taxon>
    </lineage>
</organism>
<gene>
    <name evidence="1" type="ORF">G5I_03821</name>
</gene>
<sequence>MESRSKEVEELPTRSIEKSFEQLLDEEEEEEDVFEETFMGLLNSTYSVEELDRFLSTSESKVLHHLLMEDFMTKNTYLEWLHDLKEYVRCHMATLIDVPNIDREIFASSEESTSGGFIVDELFVVKEVAILRNGREMTHYVFMCPMPWRFLTKKDQSHASWLMAHHHGLRWNDGMVPYRMVQRLITEAVNGQSDDYDALIYVKGLEKRGWLMDIVKNDNIIVETIDNHFNDIESLENLDSTNTFRCGRHKNRCALQNVMKLYNQYKKYQNE</sequence>
<keyword evidence="2" id="KW-1185">Reference proteome</keyword>